<gene>
    <name evidence="6" type="ORF">COCNU_14G002410</name>
</gene>
<evidence type="ECO:0000256" key="4">
    <source>
        <dbReference type="PROSITE-ProRule" id="PRU00175"/>
    </source>
</evidence>
<evidence type="ECO:0000313" key="6">
    <source>
        <dbReference type="EMBL" id="KAG1367773.1"/>
    </source>
</evidence>
<dbReference type="Proteomes" id="UP000797356">
    <property type="component" value="Chromosome 14"/>
</dbReference>
<evidence type="ECO:0000256" key="3">
    <source>
        <dbReference type="ARBA" id="ARBA00022833"/>
    </source>
</evidence>
<dbReference type="PROSITE" id="PS50089">
    <property type="entry name" value="ZF_RING_2"/>
    <property type="match status" value="1"/>
</dbReference>
<protein>
    <submittedName>
        <fullName evidence="6">Putative E3 ubiquitin-protein ligase RING1</fullName>
    </submittedName>
</protein>
<keyword evidence="2 4" id="KW-0863">Zinc-finger</keyword>
<dbReference type="Pfam" id="PF13639">
    <property type="entry name" value="zf-RING_2"/>
    <property type="match status" value="1"/>
</dbReference>
<proteinExistence type="predicted"/>
<reference evidence="6" key="2">
    <citation type="submission" date="2019-07" db="EMBL/GenBank/DDBJ databases">
        <authorList>
            <person name="Yang Y."/>
            <person name="Bocs S."/>
            <person name="Baudouin L."/>
        </authorList>
    </citation>
    <scope>NUCLEOTIDE SEQUENCE</scope>
    <source>
        <tissue evidence="6">Spear leaf of Hainan Tall coconut</tissue>
    </source>
</reference>
<keyword evidence="1" id="KW-0479">Metal-binding</keyword>
<dbReference type="SMART" id="SM00184">
    <property type="entry name" value="RING"/>
    <property type="match status" value="1"/>
</dbReference>
<evidence type="ECO:0000313" key="7">
    <source>
        <dbReference type="Proteomes" id="UP000797356"/>
    </source>
</evidence>
<dbReference type="GO" id="GO:0005634">
    <property type="term" value="C:nucleus"/>
    <property type="evidence" value="ECO:0007669"/>
    <property type="project" value="TreeGrafter"/>
</dbReference>
<dbReference type="FunFam" id="3.30.40.10:FF:000468">
    <property type="entry name" value="RING/U-box superfamily protein"/>
    <property type="match status" value="1"/>
</dbReference>
<dbReference type="GO" id="GO:0008270">
    <property type="term" value="F:zinc ion binding"/>
    <property type="evidence" value="ECO:0007669"/>
    <property type="project" value="UniProtKB-KW"/>
</dbReference>
<dbReference type="AlphaFoldDB" id="A0A8K0IUV8"/>
<dbReference type="OrthoDB" id="8062037at2759"/>
<evidence type="ECO:0000256" key="1">
    <source>
        <dbReference type="ARBA" id="ARBA00022723"/>
    </source>
</evidence>
<dbReference type="InterPro" id="IPR013083">
    <property type="entry name" value="Znf_RING/FYVE/PHD"/>
</dbReference>
<sequence length="311" mass="35410">MDALGKGGLFWWNFSPKGHRHRSRRKPKSSSSESINVQGRGWSLADFPLKQAAIAASLTLTGDTVAQCWNSVEEMEAAKKSIFFIVTILTISVMEPKLVSFPLQPYSPARILIVHGEGEDRVNPRLRQFIQESPPRIRGEWHLGPASGPEDPGLSEEEFKKAMKKIRKHIYNPPYPRRRAWKRGIFSRRSSNVSANEEDDEKDEEKRCTVCLETFVPNEQVMMTPCNHMFHNDCLVPWVKGQGNCPVCRYVLYERRETTLARNIGSNNNNYYGNAGYGGGDDDLAADFIRLLRAMEEALNWVIYSLPGSYR</sequence>
<keyword evidence="3" id="KW-0862">Zinc</keyword>
<dbReference type="GO" id="GO:0006511">
    <property type="term" value="P:ubiquitin-dependent protein catabolic process"/>
    <property type="evidence" value="ECO:0007669"/>
    <property type="project" value="TreeGrafter"/>
</dbReference>
<dbReference type="PANTHER" id="PTHR45931">
    <property type="entry name" value="SI:CH211-59O9.10"/>
    <property type="match status" value="1"/>
</dbReference>
<dbReference type="SUPFAM" id="SSF57850">
    <property type="entry name" value="RING/U-box"/>
    <property type="match status" value="1"/>
</dbReference>
<dbReference type="InterPro" id="IPR051834">
    <property type="entry name" value="RING_finger_E3_ligase"/>
</dbReference>
<dbReference type="PANTHER" id="PTHR45931:SF16">
    <property type="entry name" value="RING_U-BOX SUPERFAMILY PROTEIN"/>
    <property type="match status" value="1"/>
</dbReference>
<dbReference type="EMBL" id="CM017885">
    <property type="protein sequence ID" value="KAG1367773.1"/>
    <property type="molecule type" value="Genomic_DNA"/>
</dbReference>
<comment type="caution">
    <text evidence="6">The sequence shown here is derived from an EMBL/GenBank/DDBJ whole genome shotgun (WGS) entry which is preliminary data.</text>
</comment>
<evidence type="ECO:0000256" key="2">
    <source>
        <dbReference type="ARBA" id="ARBA00022771"/>
    </source>
</evidence>
<dbReference type="Gene3D" id="3.30.40.10">
    <property type="entry name" value="Zinc/RING finger domain, C3HC4 (zinc finger)"/>
    <property type="match status" value="1"/>
</dbReference>
<reference evidence="6" key="1">
    <citation type="journal article" date="2017" name="Gigascience">
        <title>The genome draft of coconut (Cocos nucifera).</title>
        <authorList>
            <person name="Xiao Y."/>
            <person name="Xu P."/>
            <person name="Fan H."/>
            <person name="Baudouin L."/>
            <person name="Xia W."/>
            <person name="Bocs S."/>
            <person name="Xu J."/>
            <person name="Li Q."/>
            <person name="Guo A."/>
            <person name="Zhou L."/>
            <person name="Li J."/>
            <person name="Wu Y."/>
            <person name="Ma Z."/>
            <person name="Armero A."/>
            <person name="Issali A.E."/>
            <person name="Liu N."/>
            <person name="Peng M."/>
            <person name="Yang Y."/>
        </authorList>
    </citation>
    <scope>NUCLEOTIDE SEQUENCE</scope>
    <source>
        <tissue evidence="6">Spear leaf of Hainan Tall coconut</tissue>
    </source>
</reference>
<dbReference type="GO" id="GO:0061630">
    <property type="term" value="F:ubiquitin protein ligase activity"/>
    <property type="evidence" value="ECO:0007669"/>
    <property type="project" value="TreeGrafter"/>
</dbReference>
<feature type="domain" description="RING-type" evidence="5">
    <location>
        <begin position="208"/>
        <end position="249"/>
    </location>
</feature>
<accession>A0A8K0IUV8</accession>
<evidence type="ECO:0000259" key="5">
    <source>
        <dbReference type="PROSITE" id="PS50089"/>
    </source>
</evidence>
<keyword evidence="7" id="KW-1185">Reference proteome</keyword>
<name>A0A8K0IUV8_COCNU</name>
<organism evidence="6 7">
    <name type="scientific">Cocos nucifera</name>
    <name type="common">Coconut palm</name>
    <dbReference type="NCBI Taxonomy" id="13894"/>
    <lineage>
        <taxon>Eukaryota</taxon>
        <taxon>Viridiplantae</taxon>
        <taxon>Streptophyta</taxon>
        <taxon>Embryophyta</taxon>
        <taxon>Tracheophyta</taxon>
        <taxon>Spermatophyta</taxon>
        <taxon>Magnoliopsida</taxon>
        <taxon>Liliopsida</taxon>
        <taxon>Arecaceae</taxon>
        <taxon>Arecoideae</taxon>
        <taxon>Cocoseae</taxon>
        <taxon>Attaleinae</taxon>
        <taxon>Cocos</taxon>
    </lineage>
</organism>
<dbReference type="InterPro" id="IPR001841">
    <property type="entry name" value="Znf_RING"/>
</dbReference>